<dbReference type="AlphaFoldDB" id="A0A8C6UJW1"/>
<dbReference type="Pfam" id="PF02865">
    <property type="entry name" value="STAT_int"/>
    <property type="match status" value="1"/>
</dbReference>
<dbReference type="InterPro" id="IPR013800">
    <property type="entry name" value="STAT_TF_alpha"/>
</dbReference>
<reference evidence="3" key="1">
    <citation type="submission" date="2025-08" db="UniProtKB">
        <authorList>
            <consortium name="Ensembl"/>
        </authorList>
    </citation>
    <scope>IDENTIFICATION</scope>
</reference>
<dbReference type="GO" id="GO:0003700">
    <property type="term" value="F:DNA-binding transcription factor activity"/>
    <property type="evidence" value="ECO:0007669"/>
    <property type="project" value="InterPro"/>
</dbReference>
<reference evidence="3" key="2">
    <citation type="submission" date="2025-09" db="UniProtKB">
        <authorList>
            <consortium name="Ensembl"/>
        </authorList>
    </citation>
    <scope>IDENTIFICATION</scope>
</reference>
<organism evidence="3 4">
    <name type="scientific">Neogobius melanostomus</name>
    <name type="common">round goby</name>
    <dbReference type="NCBI Taxonomy" id="47308"/>
    <lineage>
        <taxon>Eukaryota</taxon>
        <taxon>Metazoa</taxon>
        <taxon>Chordata</taxon>
        <taxon>Craniata</taxon>
        <taxon>Vertebrata</taxon>
        <taxon>Euteleostomi</taxon>
        <taxon>Actinopterygii</taxon>
        <taxon>Neopterygii</taxon>
        <taxon>Teleostei</taxon>
        <taxon>Neoteleostei</taxon>
        <taxon>Acanthomorphata</taxon>
        <taxon>Gobiaria</taxon>
        <taxon>Gobiiformes</taxon>
        <taxon>Gobioidei</taxon>
        <taxon>Gobiidae</taxon>
        <taxon>Benthophilinae</taxon>
        <taxon>Neogobiini</taxon>
        <taxon>Neogobius</taxon>
    </lineage>
</organism>
<evidence type="ECO:0000313" key="4">
    <source>
        <dbReference type="Proteomes" id="UP000694523"/>
    </source>
</evidence>
<name>A0A8C6UJW1_9GOBI</name>
<dbReference type="InterPro" id="IPR036535">
    <property type="entry name" value="STAT_N_sf"/>
</dbReference>
<dbReference type="Pfam" id="PF01017">
    <property type="entry name" value="STAT_alpha"/>
    <property type="match status" value="1"/>
</dbReference>
<keyword evidence="4" id="KW-1185">Reference proteome</keyword>
<proteinExistence type="predicted"/>
<keyword evidence="1" id="KW-0727">SH2 domain</keyword>
<dbReference type="Gene3D" id="1.10.532.10">
    <property type="entry name" value="STAT transcription factor, N-terminal domain"/>
    <property type="match status" value="1"/>
</dbReference>
<accession>A0A8C6UJW1</accession>
<dbReference type="InterPro" id="IPR015988">
    <property type="entry name" value="STAT_TF_CC"/>
</dbReference>
<dbReference type="Gene3D" id="1.20.1050.20">
    <property type="entry name" value="STAT transcription factor, all-alpha domain"/>
    <property type="match status" value="1"/>
</dbReference>
<dbReference type="SUPFAM" id="SSF47655">
    <property type="entry name" value="STAT"/>
    <property type="match status" value="1"/>
</dbReference>
<protein>
    <recommendedName>
        <fullName evidence="2">STAT transcription factor protein interaction domain-containing protein</fullName>
    </recommendedName>
</protein>
<dbReference type="PANTHER" id="PTHR11801">
    <property type="entry name" value="SIGNAL TRANSDUCER AND ACTIVATOR OF TRANSCRIPTION"/>
    <property type="match status" value="1"/>
</dbReference>
<dbReference type="Proteomes" id="UP000694523">
    <property type="component" value="Unplaced"/>
</dbReference>
<dbReference type="SUPFAM" id="SSF48092">
    <property type="entry name" value="Transcription factor STAT-4 N-domain"/>
    <property type="match status" value="1"/>
</dbReference>
<dbReference type="Ensembl" id="ENSNMLT00000040326.1">
    <property type="protein sequence ID" value="ENSNMLP00000036187.1"/>
    <property type="gene ID" value="ENSNMLG00000022472.1"/>
</dbReference>
<evidence type="ECO:0000313" key="3">
    <source>
        <dbReference type="Ensembl" id="ENSNMLP00000036187.1"/>
    </source>
</evidence>
<dbReference type="GO" id="GO:0007165">
    <property type="term" value="P:signal transduction"/>
    <property type="evidence" value="ECO:0007669"/>
    <property type="project" value="InterPro"/>
</dbReference>
<dbReference type="InterPro" id="IPR001217">
    <property type="entry name" value="STAT"/>
</dbReference>
<dbReference type="InterPro" id="IPR013799">
    <property type="entry name" value="STAT_TF_prot_interaction"/>
</dbReference>
<evidence type="ECO:0000256" key="1">
    <source>
        <dbReference type="ARBA" id="ARBA00022999"/>
    </source>
</evidence>
<sequence>MAQWQELLKLDSSIEIRHYLSDWIESQSWDIAASDEPTARTLLQTLLLKLDELRNESVHNINNTPFFQNHFETRPLDLAVVLSECLREEKNILASRLKDQVNLSTSNFGDDFCLLSLLLIFVFVKETEREIKSLEALNEKLMYIQRTWESQGALASLMFVPLFQVVVDQIVRSVNLATQIVQTLVSVELPEWKRRQQMSCIGKPVNTSLDQLEKWGSKLLLFGLPKNRKYTYIWTPTVKTIIRNYSLYQAKKNNRTKNTGLGINVFLFSDIEIILGPLSALHTHF</sequence>
<feature type="domain" description="STAT transcription factor protein interaction" evidence="2">
    <location>
        <begin position="2"/>
        <end position="99"/>
    </location>
</feature>
<dbReference type="SMART" id="SM00964">
    <property type="entry name" value="STAT_int"/>
    <property type="match status" value="1"/>
</dbReference>
<evidence type="ECO:0000259" key="2">
    <source>
        <dbReference type="SMART" id="SM00964"/>
    </source>
</evidence>